<keyword evidence="1" id="KW-0963">Cytoplasm</keyword>
<dbReference type="GO" id="GO:0032259">
    <property type="term" value="P:methylation"/>
    <property type="evidence" value="ECO:0007669"/>
    <property type="project" value="UniProtKB-KW"/>
</dbReference>
<dbReference type="AlphaFoldDB" id="A0AAX4HIS5"/>
<keyword evidence="2" id="KW-0698">rRNA processing</keyword>
<evidence type="ECO:0000313" key="8">
    <source>
        <dbReference type="Proteomes" id="UP001324634"/>
    </source>
</evidence>
<feature type="domain" description="Tetrapyrrole methylase" evidence="6">
    <location>
        <begin position="65"/>
        <end position="207"/>
    </location>
</feature>
<dbReference type="PIRSF" id="PIRSF005917">
    <property type="entry name" value="MTase_YraL"/>
    <property type="match status" value="1"/>
</dbReference>
<dbReference type="InterPro" id="IPR008189">
    <property type="entry name" value="rRNA_ssu_MeTfrase_I"/>
</dbReference>
<keyword evidence="5" id="KW-0949">S-adenosyl-L-methionine</keyword>
<evidence type="ECO:0000256" key="4">
    <source>
        <dbReference type="ARBA" id="ARBA00022679"/>
    </source>
</evidence>
<dbReference type="KEGG" id="psti:SOO65_10640"/>
<dbReference type="EMBL" id="CP139487">
    <property type="protein sequence ID" value="WPU63141.1"/>
    <property type="molecule type" value="Genomic_DNA"/>
</dbReference>
<accession>A0AAX4HIS5</accession>
<keyword evidence="4" id="KW-0808">Transferase</keyword>
<dbReference type="Gene3D" id="3.30.950.10">
    <property type="entry name" value="Methyltransferase, Cobalt-precorrin-4 Transmethylase, Domain 2"/>
    <property type="match status" value="1"/>
</dbReference>
<evidence type="ECO:0000256" key="3">
    <source>
        <dbReference type="ARBA" id="ARBA00022603"/>
    </source>
</evidence>
<evidence type="ECO:0000313" key="7">
    <source>
        <dbReference type="EMBL" id="WPU63141.1"/>
    </source>
</evidence>
<dbReference type="Gene3D" id="3.40.1010.10">
    <property type="entry name" value="Cobalt-precorrin-4 Transmethylase, Domain 1"/>
    <property type="match status" value="1"/>
</dbReference>
<dbReference type="Proteomes" id="UP001324634">
    <property type="component" value="Chromosome"/>
</dbReference>
<dbReference type="Pfam" id="PF00590">
    <property type="entry name" value="TP_methylase"/>
    <property type="match status" value="1"/>
</dbReference>
<protein>
    <submittedName>
        <fullName evidence="7">SAM-dependent methyltransferase</fullName>
    </submittedName>
</protein>
<name>A0AAX4HIS5_9BACT</name>
<evidence type="ECO:0000256" key="5">
    <source>
        <dbReference type="ARBA" id="ARBA00022691"/>
    </source>
</evidence>
<gene>
    <name evidence="7" type="ORF">SOO65_10640</name>
</gene>
<organism evidence="7 8">
    <name type="scientific">Peredibacter starrii</name>
    <dbReference type="NCBI Taxonomy" id="28202"/>
    <lineage>
        <taxon>Bacteria</taxon>
        <taxon>Pseudomonadati</taxon>
        <taxon>Bdellovibrionota</taxon>
        <taxon>Bacteriovoracia</taxon>
        <taxon>Bacteriovoracales</taxon>
        <taxon>Bacteriovoracaceae</taxon>
        <taxon>Peredibacter</taxon>
    </lineage>
</organism>
<evidence type="ECO:0000259" key="6">
    <source>
        <dbReference type="Pfam" id="PF00590"/>
    </source>
</evidence>
<evidence type="ECO:0000256" key="2">
    <source>
        <dbReference type="ARBA" id="ARBA00022552"/>
    </source>
</evidence>
<keyword evidence="3 7" id="KW-0489">Methyltransferase</keyword>
<dbReference type="SUPFAM" id="SSF53790">
    <property type="entry name" value="Tetrapyrrole methylase"/>
    <property type="match status" value="1"/>
</dbReference>
<dbReference type="InterPro" id="IPR014776">
    <property type="entry name" value="4pyrrole_Mease_sub2"/>
</dbReference>
<dbReference type="PANTHER" id="PTHR46111">
    <property type="entry name" value="RIBOSOMAL RNA SMALL SUBUNIT METHYLTRANSFERASE I"/>
    <property type="match status" value="1"/>
</dbReference>
<dbReference type="RefSeq" id="WP_321389313.1">
    <property type="nucleotide sequence ID" value="NZ_CP139487.1"/>
</dbReference>
<sequence length="231" mass="26335">MSELILVPTPISDDLPLETVARERLLEDALKEDVVLLVEEHKVGRQRWLKWGLPREAIEKFQLFNEHTQEKMRPDIVKLLKSGKRVYLLSDCGLPAFCDPGQHLVDACHKQGIKVTSTPFPNSIALAVALSGFSHDRFSFCGFVPVKDPERTDWMKRELKKNETLVWMETPYRLKKLVEELSKLNSNREIFLGMDLGNPAETLLRGTPGSVMKRLGETEKREFVLVIGPIS</sequence>
<dbReference type="GO" id="GO:0006364">
    <property type="term" value="P:rRNA processing"/>
    <property type="evidence" value="ECO:0007669"/>
    <property type="project" value="UniProtKB-KW"/>
</dbReference>
<dbReference type="InterPro" id="IPR014777">
    <property type="entry name" value="4pyrrole_Mease_sub1"/>
</dbReference>
<dbReference type="GO" id="GO:0008168">
    <property type="term" value="F:methyltransferase activity"/>
    <property type="evidence" value="ECO:0007669"/>
    <property type="project" value="UniProtKB-KW"/>
</dbReference>
<dbReference type="InterPro" id="IPR035996">
    <property type="entry name" value="4pyrrol_Methylase_sf"/>
</dbReference>
<evidence type="ECO:0000256" key="1">
    <source>
        <dbReference type="ARBA" id="ARBA00022490"/>
    </source>
</evidence>
<proteinExistence type="predicted"/>
<dbReference type="InterPro" id="IPR000878">
    <property type="entry name" value="4pyrrol_Mease"/>
</dbReference>
<dbReference type="PANTHER" id="PTHR46111:SF1">
    <property type="entry name" value="RIBOSOMAL RNA SMALL SUBUNIT METHYLTRANSFERASE I"/>
    <property type="match status" value="1"/>
</dbReference>
<keyword evidence="8" id="KW-1185">Reference proteome</keyword>
<reference evidence="7 8" key="1">
    <citation type="submission" date="2023-11" db="EMBL/GenBank/DDBJ databases">
        <title>Peredibacter starrii A3.12.</title>
        <authorList>
            <person name="Mitchell R.J."/>
        </authorList>
    </citation>
    <scope>NUCLEOTIDE SEQUENCE [LARGE SCALE GENOMIC DNA]</scope>
    <source>
        <strain evidence="7 8">A3.12</strain>
    </source>
</reference>